<dbReference type="EMBL" id="BAABHF010000025">
    <property type="protein sequence ID" value="GAA4500940.1"/>
    <property type="molecule type" value="Genomic_DNA"/>
</dbReference>
<keyword evidence="5" id="KW-0342">GTP-binding</keyword>
<feature type="binding site" evidence="5">
    <location>
        <position position="154"/>
    </location>
    <ligand>
        <name>Zn(2+)</name>
        <dbReference type="ChEBI" id="CHEBI:29105"/>
    </ligand>
</feature>
<evidence type="ECO:0000256" key="2">
    <source>
        <dbReference type="ARBA" id="ARBA00005080"/>
    </source>
</evidence>
<sequence length="271" mass="30207">MFGDGADADHDPHPYRSGGWMVQRWGGGPTGKEREVGNQRRSSGETPKVRGLAGDDMGYDGNEWSGVHPRRITPDQWERFEGHMREIFTALGMPADMASTADTPQRFLRALYEATNGYEGDENLVTAFPTECRGGPDCRISQVVEGPIPFFSLCEHHSLPFFGAAYVGYVAHEHILGLSKLTRLVRLFARRFSVQERIGQQLADALERILAPHGVAVYLEAVHLCMQMRGVREIESSARTTYWRGIYDTEDALRTEFFGLCGPAGVTRGRA</sequence>
<keyword evidence="4 5" id="KW-0378">Hydrolase</keyword>
<feature type="binding site" evidence="5">
    <location>
        <position position="157"/>
    </location>
    <ligand>
        <name>Zn(2+)</name>
        <dbReference type="ChEBI" id="CHEBI:29105"/>
    </ligand>
</feature>
<evidence type="ECO:0000259" key="7">
    <source>
        <dbReference type="Pfam" id="PF01227"/>
    </source>
</evidence>
<evidence type="ECO:0000313" key="9">
    <source>
        <dbReference type="Proteomes" id="UP001500503"/>
    </source>
</evidence>
<dbReference type="EC" id="3.5.4.16" evidence="5"/>
<dbReference type="Pfam" id="PF01227">
    <property type="entry name" value="GTP_cyclohydroI"/>
    <property type="match status" value="1"/>
</dbReference>
<protein>
    <recommendedName>
        <fullName evidence="5">GTP cyclohydrolase 1</fullName>
        <ecNumber evidence="5">3.5.4.16</ecNumber>
    </recommendedName>
    <alternativeName>
        <fullName evidence="5">GTP cyclohydrolase I</fullName>
        <shortName evidence="5">GTP-CH-I</shortName>
    </alternativeName>
</protein>
<comment type="subunit">
    <text evidence="5">Homopolymer.</text>
</comment>
<comment type="pathway">
    <text evidence="2 5">Cofactor biosynthesis; 7,8-dihydroneopterin triphosphate biosynthesis; 7,8-dihydroneopterin triphosphate from GTP: step 1/1.</text>
</comment>
<accession>A0ABP8QC78</accession>
<proteinExistence type="inferred from homology"/>
<feature type="domain" description="GTP cyclohydrolase I" evidence="7">
    <location>
        <begin position="81"/>
        <end position="260"/>
    </location>
</feature>
<comment type="similarity">
    <text evidence="5">Belongs to the GTP cyclohydrolase I family.</text>
</comment>
<dbReference type="InterPro" id="IPR001474">
    <property type="entry name" value="GTP_CycHdrlase_I"/>
</dbReference>
<gene>
    <name evidence="5" type="primary">folE</name>
    <name evidence="8" type="ORF">GCM10023191_050130</name>
</gene>
<feature type="binding site" evidence="5">
    <location>
        <position position="225"/>
    </location>
    <ligand>
        <name>Zn(2+)</name>
        <dbReference type="ChEBI" id="CHEBI:29105"/>
    </ligand>
</feature>
<evidence type="ECO:0000256" key="5">
    <source>
        <dbReference type="HAMAP-Rule" id="MF_00223"/>
    </source>
</evidence>
<evidence type="ECO:0000256" key="4">
    <source>
        <dbReference type="ARBA" id="ARBA00022801"/>
    </source>
</evidence>
<feature type="region of interest" description="Disordered" evidence="6">
    <location>
        <begin position="1"/>
        <end position="67"/>
    </location>
</feature>
<dbReference type="Proteomes" id="UP001500503">
    <property type="component" value="Unassembled WGS sequence"/>
</dbReference>
<name>A0ABP8QC78_9ACTN</name>
<dbReference type="SUPFAM" id="SSF55620">
    <property type="entry name" value="Tetrahydrobiopterin biosynthesis enzymes-like"/>
    <property type="match status" value="1"/>
</dbReference>
<evidence type="ECO:0000313" key="8">
    <source>
        <dbReference type="EMBL" id="GAA4500940.1"/>
    </source>
</evidence>
<keyword evidence="5" id="KW-0862">Zinc</keyword>
<keyword evidence="9" id="KW-1185">Reference proteome</keyword>
<dbReference type="Gene3D" id="3.30.1130.10">
    <property type="match status" value="1"/>
</dbReference>
<evidence type="ECO:0000256" key="3">
    <source>
        <dbReference type="ARBA" id="ARBA00022563"/>
    </source>
</evidence>
<dbReference type="InterPro" id="IPR020602">
    <property type="entry name" value="GTP_CycHdrlase_I_dom"/>
</dbReference>
<evidence type="ECO:0000256" key="1">
    <source>
        <dbReference type="ARBA" id="ARBA00001052"/>
    </source>
</evidence>
<dbReference type="InterPro" id="IPR043133">
    <property type="entry name" value="GTP-CH-I_C/QueF"/>
</dbReference>
<dbReference type="PANTHER" id="PTHR11109">
    <property type="entry name" value="GTP CYCLOHYDROLASE I"/>
    <property type="match status" value="1"/>
</dbReference>
<evidence type="ECO:0000256" key="6">
    <source>
        <dbReference type="SAM" id="MobiDB-lite"/>
    </source>
</evidence>
<comment type="catalytic activity">
    <reaction evidence="1 5">
        <text>GTP + H2O = 7,8-dihydroneopterin 3'-triphosphate + formate + H(+)</text>
        <dbReference type="Rhea" id="RHEA:17473"/>
        <dbReference type="ChEBI" id="CHEBI:15377"/>
        <dbReference type="ChEBI" id="CHEBI:15378"/>
        <dbReference type="ChEBI" id="CHEBI:15740"/>
        <dbReference type="ChEBI" id="CHEBI:37565"/>
        <dbReference type="ChEBI" id="CHEBI:58462"/>
        <dbReference type="EC" id="3.5.4.16"/>
    </reaction>
</comment>
<keyword evidence="3 5" id="KW-0554">One-carbon metabolism</keyword>
<dbReference type="NCBIfam" id="NF006826">
    <property type="entry name" value="PRK09347.1-3"/>
    <property type="match status" value="1"/>
</dbReference>
<keyword evidence="5" id="KW-0479">Metal-binding</keyword>
<comment type="caution">
    <text evidence="8">The sequence shown here is derived from an EMBL/GenBank/DDBJ whole genome shotgun (WGS) entry which is preliminary data.</text>
</comment>
<reference evidence="9" key="1">
    <citation type="journal article" date="2019" name="Int. J. Syst. Evol. Microbiol.">
        <title>The Global Catalogue of Microorganisms (GCM) 10K type strain sequencing project: providing services to taxonomists for standard genome sequencing and annotation.</title>
        <authorList>
            <consortium name="The Broad Institute Genomics Platform"/>
            <consortium name="The Broad Institute Genome Sequencing Center for Infectious Disease"/>
            <person name="Wu L."/>
            <person name="Ma J."/>
        </authorList>
    </citation>
    <scope>NUCLEOTIDE SEQUENCE [LARGE SCALE GENOMIC DNA]</scope>
    <source>
        <strain evidence="9">JCM 17933</strain>
    </source>
</reference>
<organism evidence="8 9">
    <name type="scientific">Actinoallomurus oryzae</name>
    <dbReference type="NCBI Taxonomy" id="502180"/>
    <lineage>
        <taxon>Bacteria</taxon>
        <taxon>Bacillati</taxon>
        <taxon>Actinomycetota</taxon>
        <taxon>Actinomycetes</taxon>
        <taxon>Streptosporangiales</taxon>
        <taxon>Thermomonosporaceae</taxon>
        <taxon>Actinoallomurus</taxon>
    </lineage>
</organism>
<keyword evidence="5" id="KW-0547">Nucleotide-binding</keyword>
<dbReference type="HAMAP" id="MF_00223">
    <property type="entry name" value="FolE"/>
    <property type="match status" value="1"/>
</dbReference>
<dbReference type="PANTHER" id="PTHR11109:SF7">
    <property type="entry name" value="GTP CYCLOHYDROLASE 1"/>
    <property type="match status" value="1"/>
</dbReference>